<reference evidence="1 2" key="1">
    <citation type="journal article" date="2019" name="Int. J. Syst. Evol. Microbiol.">
        <title>The Global Catalogue of Microorganisms (GCM) 10K type strain sequencing project: providing services to taxonomists for standard genome sequencing and annotation.</title>
        <authorList>
            <consortium name="The Broad Institute Genomics Platform"/>
            <consortium name="The Broad Institute Genome Sequencing Center for Infectious Disease"/>
            <person name="Wu L."/>
            <person name="Ma J."/>
        </authorList>
    </citation>
    <scope>NUCLEOTIDE SEQUENCE [LARGE SCALE GENOMIC DNA]</scope>
    <source>
        <strain evidence="1 2">JCM 15134</strain>
    </source>
</reference>
<name>A0ABN1I8I9_9GAMM</name>
<organism evidence="1 2">
    <name type="scientific">Marinobacterium maritimum</name>
    <dbReference type="NCBI Taxonomy" id="500162"/>
    <lineage>
        <taxon>Bacteria</taxon>
        <taxon>Pseudomonadati</taxon>
        <taxon>Pseudomonadota</taxon>
        <taxon>Gammaproteobacteria</taxon>
        <taxon>Oceanospirillales</taxon>
        <taxon>Oceanospirillaceae</taxon>
        <taxon>Marinobacterium</taxon>
    </lineage>
</organism>
<dbReference type="Proteomes" id="UP001499915">
    <property type="component" value="Unassembled WGS sequence"/>
</dbReference>
<accession>A0ABN1I8I9</accession>
<evidence type="ECO:0000313" key="2">
    <source>
        <dbReference type="Proteomes" id="UP001499915"/>
    </source>
</evidence>
<dbReference type="EMBL" id="BAAAET010000003">
    <property type="protein sequence ID" value="GAA0697105.1"/>
    <property type="molecule type" value="Genomic_DNA"/>
</dbReference>
<keyword evidence="2" id="KW-1185">Reference proteome</keyword>
<comment type="caution">
    <text evidence="1">The sequence shown here is derived from an EMBL/GenBank/DDBJ whole genome shotgun (WGS) entry which is preliminary data.</text>
</comment>
<evidence type="ECO:0000313" key="1">
    <source>
        <dbReference type="EMBL" id="GAA0697105.1"/>
    </source>
</evidence>
<proteinExistence type="predicted"/>
<sequence>MNPGTIVTRTARRFRPLLADIDYINQARELTGRSRVRIVGQNLTINDSGKSYVATGGLSRVKQGCSYAPEANV</sequence>
<gene>
    <name evidence="1" type="ORF">GCM10009104_26600</name>
</gene>
<protein>
    <submittedName>
        <fullName evidence="1">Uncharacterized protein</fullName>
    </submittedName>
</protein>